<sequence>MKSIRLTTEERQFILARREKIAQKLALEKFQEKALDVANRWVKWSKKNGEGLTFSTFVNSFNYQDGDGEQIYAAVQVILGAVYKVGWNP</sequence>
<evidence type="ECO:0000313" key="2">
    <source>
        <dbReference type="Proteomes" id="UP001243844"/>
    </source>
</evidence>
<evidence type="ECO:0000313" key="1">
    <source>
        <dbReference type="EMBL" id="MDQ8937032.1"/>
    </source>
</evidence>
<dbReference type="Proteomes" id="UP001243844">
    <property type="component" value="Unassembled WGS sequence"/>
</dbReference>
<dbReference type="AlphaFoldDB" id="A0AAW8JAC8"/>
<dbReference type="EMBL" id="JAVIDL010000045">
    <property type="protein sequence ID" value="MDQ8937032.1"/>
    <property type="molecule type" value="Genomic_DNA"/>
</dbReference>
<accession>A0AAW8JAC8</accession>
<proteinExistence type="predicted"/>
<gene>
    <name evidence="1" type="ORF">RFH47_15020</name>
</gene>
<comment type="caution">
    <text evidence="1">The sequence shown here is derived from an EMBL/GenBank/DDBJ whole genome shotgun (WGS) entry which is preliminary data.</text>
</comment>
<protein>
    <submittedName>
        <fullName evidence="1">Uncharacterized protein</fullName>
    </submittedName>
</protein>
<name>A0AAW8JAC8_9GAMM</name>
<dbReference type="RefSeq" id="WP_308982054.1">
    <property type="nucleotide sequence ID" value="NZ_JAVIDL010000045.1"/>
</dbReference>
<organism evidence="1 2">
    <name type="scientific">Acinetobacter rudis</name>
    <dbReference type="NCBI Taxonomy" id="632955"/>
    <lineage>
        <taxon>Bacteria</taxon>
        <taxon>Pseudomonadati</taxon>
        <taxon>Pseudomonadota</taxon>
        <taxon>Gammaproteobacteria</taxon>
        <taxon>Moraxellales</taxon>
        <taxon>Moraxellaceae</taxon>
        <taxon>Acinetobacter</taxon>
    </lineage>
</organism>
<reference evidence="1" key="1">
    <citation type="submission" date="2023-08" db="EMBL/GenBank/DDBJ databases">
        <title>Emergence of clinically-relevant ST2 carbapenem-resistant Acinetobacter baumannii strains in hospital sewages in Zhejiang, East of China.</title>
        <authorList>
            <person name="Kaichao C."/>
            <person name="Zhang R."/>
        </authorList>
    </citation>
    <scope>NUCLEOTIDE SEQUENCE</scope>
    <source>
        <strain evidence="1">M-RB-37</strain>
    </source>
</reference>